<evidence type="ECO:0000256" key="6">
    <source>
        <dbReference type="ARBA" id="ARBA00023136"/>
    </source>
</evidence>
<feature type="transmembrane region" description="Helical" evidence="8">
    <location>
        <begin position="285"/>
        <end position="310"/>
    </location>
</feature>
<dbReference type="PANTHER" id="PTHR21212">
    <property type="entry name" value="BERNARDINELLI-SEIP CONGENITAL LIPODYSTROPHY 2 HOMOLOG BSCL2 PROTEIN"/>
    <property type="match status" value="1"/>
</dbReference>
<dbReference type="GO" id="GO:0005789">
    <property type="term" value="C:endoplasmic reticulum membrane"/>
    <property type="evidence" value="ECO:0007669"/>
    <property type="project" value="UniProtKB-SubCell"/>
</dbReference>
<dbReference type="InterPro" id="IPR009617">
    <property type="entry name" value="Seipin"/>
</dbReference>
<sequence>MQHPHPQEYSNSSVQKGRQQQQQLRLPSASSLLLRSLQFGTALVLAITLALVAYLTFYQTVRVNDLGGRHRVDLQYGHYRAPYASIQLPPGKYDQSNQPYDVQLELVVPLTPRNLAIGNFMVSLQLHAQDGATLINVSRPASLRQPDPSFFSSPLPHVPVPKPSTSVLLRPFEWVTYLIPNPLAWVLRRRLTERTSNKKFQPLETEHVIVPLVSHSALRPYRSTLRTIAVEVGRRDAHLQKGECRTSVGQEAKWDPEGELQVYESWLELRAHLTGLRYLLHYHPYLAFLVFFPLFVFVELSIAFLVWIGFVVSKDGSEALSSIAGKRPPPPPRPASRLYDTTEDEDSKVGIKHQDDEDDDEDLLTTDGSMTPSATASVTASASGNGTSYGEGEGEDFDRSSRSETARRLGARGMVDISGSTQREDEDESYGSGTEDGLESASQVGGQTRGGEMSEQVKDEEGDDMVTLGGVSLASSLGCHQPTTSRLTWVHVLQSETTRATGTSFGPSLAATSATTATGTSLSRVRSRLGATGGAVKQEDE</sequence>
<accession>A0A238F7V2</accession>
<feature type="region of interest" description="Disordered" evidence="7">
    <location>
        <begin position="498"/>
        <end position="541"/>
    </location>
</feature>
<dbReference type="CDD" id="cd23995">
    <property type="entry name" value="Seipin_BSCL2_like"/>
    <property type="match status" value="1"/>
</dbReference>
<keyword evidence="2 8" id="KW-0812">Transmembrane</keyword>
<feature type="transmembrane region" description="Helical" evidence="8">
    <location>
        <begin position="37"/>
        <end position="57"/>
    </location>
</feature>
<organism evidence="9 10">
    <name type="scientific">Microbotryum intermedium</name>
    <dbReference type="NCBI Taxonomy" id="269621"/>
    <lineage>
        <taxon>Eukaryota</taxon>
        <taxon>Fungi</taxon>
        <taxon>Dikarya</taxon>
        <taxon>Basidiomycota</taxon>
        <taxon>Pucciniomycotina</taxon>
        <taxon>Microbotryomycetes</taxon>
        <taxon>Microbotryales</taxon>
        <taxon>Microbotryaceae</taxon>
        <taxon>Microbotryum</taxon>
    </lineage>
</organism>
<evidence type="ECO:0000256" key="8">
    <source>
        <dbReference type="SAM" id="Phobius"/>
    </source>
</evidence>
<name>A0A238F7V2_9BASI</name>
<dbReference type="PANTHER" id="PTHR21212:SF0">
    <property type="entry name" value="SEIPIN"/>
    <property type="match status" value="1"/>
</dbReference>
<comment type="subcellular location">
    <subcellularLocation>
        <location evidence="1">Endoplasmic reticulum membrane</location>
        <topology evidence="1">Multi-pass membrane protein</topology>
    </subcellularLocation>
</comment>
<dbReference type="Pfam" id="PF06775">
    <property type="entry name" value="Seipin"/>
    <property type="match status" value="2"/>
</dbReference>
<feature type="region of interest" description="Disordered" evidence="7">
    <location>
        <begin position="320"/>
        <end position="465"/>
    </location>
</feature>
<dbReference type="OrthoDB" id="3990054at2759"/>
<dbReference type="AlphaFoldDB" id="A0A238F7V2"/>
<feature type="compositionally biased region" description="Low complexity" evidence="7">
    <location>
        <begin position="508"/>
        <end position="523"/>
    </location>
</feature>
<dbReference type="EMBL" id="FMSP01000003">
    <property type="protein sequence ID" value="SCV68103.1"/>
    <property type="molecule type" value="Genomic_DNA"/>
</dbReference>
<keyword evidence="3" id="KW-0256">Endoplasmic reticulum</keyword>
<keyword evidence="4 8" id="KW-1133">Transmembrane helix</keyword>
<evidence type="ECO:0000313" key="10">
    <source>
        <dbReference type="Proteomes" id="UP000198372"/>
    </source>
</evidence>
<evidence type="ECO:0000256" key="1">
    <source>
        <dbReference type="ARBA" id="ARBA00004477"/>
    </source>
</evidence>
<evidence type="ECO:0000256" key="5">
    <source>
        <dbReference type="ARBA" id="ARBA00023098"/>
    </source>
</evidence>
<dbReference type="Proteomes" id="UP000198372">
    <property type="component" value="Unassembled WGS sequence"/>
</dbReference>
<keyword evidence="10" id="KW-1185">Reference proteome</keyword>
<keyword evidence="5" id="KW-0443">Lipid metabolism</keyword>
<evidence type="ECO:0000256" key="3">
    <source>
        <dbReference type="ARBA" id="ARBA00022824"/>
    </source>
</evidence>
<dbReference type="STRING" id="269621.A0A238F7V2"/>
<evidence type="ECO:0000256" key="7">
    <source>
        <dbReference type="SAM" id="MobiDB-lite"/>
    </source>
</evidence>
<protein>
    <submittedName>
        <fullName evidence="9">BQ2448_224 protein</fullName>
    </submittedName>
</protein>
<dbReference type="GO" id="GO:0006629">
    <property type="term" value="P:lipid metabolic process"/>
    <property type="evidence" value="ECO:0007669"/>
    <property type="project" value="UniProtKB-KW"/>
</dbReference>
<dbReference type="GO" id="GO:0140042">
    <property type="term" value="P:lipid droplet formation"/>
    <property type="evidence" value="ECO:0007669"/>
    <property type="project" value="UniProtKB-ARBA"/>
</dbReference>
<reference evidence="10" key="1">
    <citation type="submission" date="2016-09" db="EMBL/GenBank/DDBJ databases">
        <authorList>
            <person name="Jeantristanb JTB J.-T."/>
            <person name="Ricardo R."/>
        </authorList>
    </citation>
    <scope>NUCLEOTIDE SEQUENCE [LARGE SCALE GENOMIC DNA]</scope>
</reference>
<evidence type="ECO:0000256" key="4">
    <source>
        <dbReference type="ARBA" id="ARBA00022989"/>
    </source>
</evidence>
<proteinExistence type="predicted"/>
<evidence type="ECO:0000313" key="9">
    <source>
        <dbReference type="EMBL" id="SCV68103.1"/>
    </source>
</evidence>
<keyword evidence="6 8" id="KW-0472">Membrane</keyword>
<gene>
    <name evidence="9" type="ORF">BQ2448_224</name>
</gene>
<evidence type="ECO:0000256" key="2">
    <source>
        <dbReference type="ARBA" id="ARBA00022692"/>
    </source>
</evidence>
<feature type="compositionally biased region" description="Low complexity" evidence="7">
    <location>
        <begin position="12"/>
        <end position="21"/>
    </location>
</feature>
<feature type="compositionally biased region" description="Basic and acidic residues" evidence="7">
    <location>
        <begin position="397"/>
        <end position="407"/>
    </location>
</feature>
<feature type="compositionally biased region" description="Low complexity" evidence="7">
    <location>
        <begin position="365"/>
        <end position="388"/>
    </location>
</feature>
<feature type="region of interest" description="Disordered" evidence="7">
    <location>
        <begin position="1"/>
        <end position="21"/>
    </location>
</feature>